<dbReference type="InterPro" id="IPR052021">
    <property type="entry name" value="Type-I_RS_S_subunit"/>
</dbReference>
<dbReference type="EMBL" id="FNAS01000034">
    <property type="protein sequence ID" value="SDE81458.1"/>
    <property type="molecule type" value="Genomic_DNA"/>
</dbReference>
<evidence type="ECO:0000259" key="4">
    <source>
        <dbReference type="Pfam" id="PF01420"/>
    </source>
</evidence>
<dbReference type="STRING" id="1071918.SAMN05421544_1343"/>
<dbReference type="InterPro" id="IPR000055">
    <property type="entry name" value="Restrct_endonuc_typeI_TRD"/>
</dbReference>
<dbReference type="GO" id="GO:0003677">
    <property type="term" value="F:DNA binding"/>
    <property type="evidence" value="ECO:0007669"/>
    <property type="project" value="UniProtKB-KW"/>
</dbReference>
<keyword evidence="3" id="KW-0238">DNA-binding</keyword>
<evidence type="ECO:0000313" key="5">
    <source>
        <dbReference type="EMBL" id="SDE81458.1"/>
    </source>
</evidence>
<sequence>MKDWLKITIGEFIDFNPLEKLQKNTIAKKIPMDKLGTFERKIKGFEFKEYKSGPKFKNKDTLLAKITPCLENGKTALVNILEDDEIAFGSSEFIVLRNNELSDYKFIYYLARSPYFREKAISCMEGTSGRKRVNEGALKNLSINVPPLAIQQKIAKILSDLDDKIEVLSQLNDNLAQLAKTIYDYWFVQFDFPDENGKPYKS</sequence>
<evidence type="ECO:0000256" key="2">
    <source>
        <dbReference type="ARBA" id="ARBA00022747"/>
    </source>
</evidence>
<evidence type="ECO:0000313" key="6">
    <source>
        <dbReference type="Proteomes" id="UP000198517"/>
    </source>
</evidence>
<dbReference type="PANTHER" id="PTHR30408:SF13">
    <property type="entry name" value="TYPE I RESTRICTION ENZYME HINDI SPECIFICITY SUBUNIT"/>
    <property type="match status" value="1"/>
</dbReference>
<accession>A0A1G7G000</accession>
<dbReference type="SUPFAM" id="SSF116734">
    <property type="entry name" value="DNA methylase specificity domain"/>
    <property type="match status" value="1"/>
</dbReference>
<evidence type="ECO:0000256" key="3">
    <source>
        <dbReference type="ARBA" id="ARBA00023125"/>
    </source>
</evidence>
<dbReference type="Proteomes" id="UP000198517">
    <property type="component" value="Unassembled WGS sequence"/>
</dbReference>
<dbReference type="InterPro" id="IPR044946">
    <property type="entry name" value="Restrct_endonuc_typeI_TRD_sf"/>
</dbReference>
<feature type="domain" description="Type I restriction modification DNA specificity" evidence="4">
    <location>
        <begin position="1"/>
        <end position="175"/>
    </location>
</feature>
<dbReference type="CDD" id="cd17260">
    <property type="entry name" value="RMtype1_S_EcoEI-TRD1-CR1_like"/>
    <property type="match status" value="1"/>
</dbReference>
<dbReference type="PANTHER" id="PTHR30408">
    <property type="entry name" value="TYPE-1 RESTRICTION ENZYME ECOKI SPECIFICITY PROTEIN"/>
    <property type="match status" value="1"/>
</dbReference>
<dbReference type="Pfam" id="PF01420">
    <property type="entry name" value="Methylase_S"/>
    <property type="match status" value="1"/>
</dbReference>
<gene>
    <name evidence="5" type="ORF">SAMN05421544_1343</name>
</gene>
<name>A0A1G7G000_9FLAO</name>
<evidence type="ECO:0000256" key="1">
    <source>
        <dbReference type="ARBA" id="ARBA00010923"/>
    </source>
</evidence>
<dbReference type="Gene3D" id="3.90.220.20">
    <property type="entry name" value="DNA methylase specificity domains"/>
    <property type="match status" value="2"/>
</dbReference>
<proteinExistence type="inferred from homology"/>
<dbReference type="RefSeq" id="WP_176763306.1">
    <property type="nucleotide sequence ID" value="NZ_FNAS01000034.1"/>
</dbReference>
<feature type="non-terminal residue" evidence="5">
    <location>
        <position position="202"/>
    </location>
</feature>
<dbReference type="GO" id="GO:0009307">
    <property type="term" value="P:DNA restriction-modification system"/>
    <property type="evidence" value="ECO:0007669"/>
    <property type="project" value="UniProtKB-KW"/>
</dbReference>
<protein>
    <submittedName>
        <fullName evidence="5">Type I restriction enzyme, S subunit</fullName>
    </submittedName>
</protein>
<keyword evidence="6" id="KW-1185">Reference proteome</keyword>
<comment type="similarity">
    <text evidence="1">Belongs to the type-I restriction system S methylase family.</text>
</comment>
<keyword evidence="2" id="KW-0680">Restriction system</keyword>
<organism evidence="5 6">
    <name type="scientific">Riemerella columbipharyngis</name>
    <dbReference type="NCBI Taxonomy" id="1071918"/>
    <lineage>
        <taxon>Bacteria</taxon>
        <taxon>Pseudomonadati</taxon>
        <taxon>Bacteroidota</taxon>
        <taxon>Flavobacteriia</taxon>
        <taxon>Flavobacteriales</taxon>
        <taxon>Weeksellaceae</taxon>
        <taxon>Riemerella</taxon>
    </lineage>
</organism>
<reference evidence="5 6" key="1">
    <citation type="submission" date="2016-10" db="EMBL/GenBank/DDBJ databases">
        <authorList>
            <person name="de Groot N.N."/>
        </authorList>
    </citation>
    <scope>NUCLEOTIDE SEQUENCE [LARGE SCALE GENOMIC DNA]</scope>
    <source>
        <strain evidence="5 6">DSM 24015</strain>
    </source>
</reference>
<dbReference type="AlphaFoldDB" id="A0A1G7G000"/>